<evidence type="ECO:0000313" key="2">
    <source>
        <dbReference type="EMBL" id="QSG02136.1"/>
    </source>
</evidence>
<dbReference type="Gene3D" id="3.40.50.1820">
    <property type="entry name" value="alpha/beta hydrolase"/>
    <property type="match status" value="1"/>
</dbReference>
<gene>
    <name evidence="2" type="primary">mhpC3</name>
    <name evidence="2" type="ORF">AArcS_0914</name>
</gene>
<accession>A0A897MVE7</accession>
<dbReference type="PANTHER" id="PTHR46438:SF2">
    <property type="entry name" value="ALPHA_BETA-HYDROLASES SUPERFAMILY PROTEIN"/>
    <property type="match status" value="1"/>
</dbReference>
<dbReference type="PANTHER" id="PTHR46438">
    <property type="entry name" value="ALPHA/BETA-HYDROLASES SUPERFAMILY PROTEIN"/>
    <property type="match status" value="1"/>
</dbReference>
<keyword evidence="3" id="KW-1185">Reference proteome</keyword>
<organism evidence="2 3">
    <name type="scientific">Natranaeroarchaeum sulfidigenes</name>
    <dbReference type="NCBI Taxonomy" id="2784880"/>
    <lineage>
        <taxon>Archaea</taxon>
        <taxon>Methanobacteriati</taxon>
        <taxon>Methanobacteriota</taxon>
        <taxon>Stenosarchaea group</taxon>
        <taxon>Halobacteria</taxon>
        <taxon>Halobacteriales</taxon>
        <taxon>Natronoarchaeaceae</taxon>
        <taxon>Natranaeroarchaeum</taxon>
    </lineage>
</organism>
<dbReference type="PRINTS" id="PR00111">
    <property type="entry name" value="ABHYDROLASE"/>
</dbReference>
<feature type="domain" description="AB hydrolase-1" evidence="1">
    <location>
        <begin position="62"/>
        <end position="302"/>
    </location>
</feature>
<dbReference type="GO" id="GO:0016787">
    <property type="term" value="F:hydrolase activity"/>
    <property type="evidence" value="ECO:0007669"/>
    <property type="project" value="UniProtKB-KW"/>
</dbReference>
<dbReference type="KEGG" id="hara:AArcS_0914"/>
<dbReference type="EMBL" id="CP064786">
    <property type="protein sequence ID" value="QSG02136.1"/>
    <property type="molecule type" value="Genomic_DNA"/>
</dbReference>
<reference evidence="2" key="1">
    <citation type="submission" date="2020-11" db="EMBL/GenBank/DDBJ databases">
        <title>Carbohydrate-dependent, anaerobic sulfur respiration: A novel catabolism in halophilic archaea.</title>
        <authorList>
            <person name="Sorokin D.Y."/>
            <person name="Messina E."/>
            <person name="Smedile F."/>
            <person name="La Cono V."/>
            <person name="Hallsworth J.E."/>
            <person name="Yakimov M.M."/>
        </authorList>
    </citation>
    <scope>NUCLEOTIDE SEQUENCE</scope>
    <source>
        <strain evidence="2">AArc-S</strain>
    </source>
</reference>
<evidence type="ECO:0000313" key="3">
    <source>
        <dbReference type="Proteomes" id="UP000663586"/>
    </source>
</evidence>
<dbReference type="AlphaFoldDB" id="A0A897MVE7"/>
<proteinExistence type="predicted"/>
<protein>
    <submittedName>
        <fullName evidence="2">Alpha/beta superfamily hydrolase</fullName>
    </submittedName>
</protein>
<dbReference type="GeneID" id="70684300"/>
<dbReference type="RefSeq" id="WP_238479259.1">
    <property type="nucleotide sequence ID" value="NZ_CP064786.1"/>
</dbReference>
<dbReference type="Pfam" id="PF12697">
    <property type="entry name" value="Abhydrolase_6"/>
    <property type="match status" value="1"/>
</dbReference>
<dbReference type="SUPFAM" id="SSF53474">
    <property type="entry name" value="alpha/beta-Hydrolases"/>
    <property type="match status" value="1"/>
</dbReference>
<evidence type="ECO:0000259" key="1">
    <source>
        <dbReference type="Pfam" id="PF12697"/>
    </source>
</evidence>
<dbReference type="Proteomes" id="UP000663586">
    <property type="component" value="Chromosome"/>
</dbReference>
<dbReference type="InterPro" id="IPR029058">
    <property type="entry name" value="AB_hydrolase_fold"/>
</dbReference>
<keyword evidence="2" id="KW-0378">Hydrolase</keyword>
<dbReference type="InterPro" id="IPR000073">
    <property type="entry name" value="AB_hydrolase_1"/>
</dbReference>
<name>A0A897MVE7_9EURY</name>
<sequence length="314" mass="34306">MKLRTVLAGAVGALGTAAVVNAVLTRRADELPPAIEGEQQTYRWRGMDVAYTERGDPDDPDLLLLHGVSAAGSSHEFAEVVDEFAKDHHVLVPDLPGFGRSDRPPLIYSPTLYEGFVADFINDNTENPTVVGSSLTGAYLAAAAGKEDTEVARLILISPTTETMPGQRTWLRSLLRAPLVGTAINNLVTSKPAIRYFSADHGYYDPNEVTEEQVEYQWQSAHQPGARYAPASFISGYLDPELDLAEQLGELDVPTTLVWGRETETTPLSEGRALAEQSDARLVVVDYARLLPHAEHPETFAQLLREELSLPEGE</sequence>